<name>A0A9J5YKR7_SOLCO</name>
<reference evidence="1 2" key="1">
    <citation type="submission" date="2020-09" db="EMBL/GenBank/DDBJ databases">
        <title>De no assembly of potato wild relative species, Solanum commersonii.</title>
        <authorList>
            <person name="Cho K."/>
        </authorList>
    </citation>
    <scope>NUCLEOTIDE SEQUENCE [LARGE SCALE GENOMIC DNA]</scope>
    <source>
        <strain evidence="1">LZ3.2</strain>
        <tissue evidence="1">Leaf</tissue>
    </source>
</reference>
<dbReference type="Proteomes" id="UP000824120">
    <property type="component" value="Chromosome 6"/>
</dbReference>
<evidence type="ECO:0000313" key="2">
    <source>
        <dbReference type="Proteomes" id="UP000824120"/>
    </source>
</evidence>
<accession>A0A9J5YKR7</accession>
<dbReference type="OrthoDB" id="1276780at2759"/>
<gene>
    <name evidence="1" type="ORF">H5410_030920</name>
</gene>
<comment type="caution">
    <text evidence="1">The sequence shown here is derived from an EMBL/GenBank/DDBJ whole genome shotgun (WGS) entry which is preliminary data.</text>
</comment>
<evidence type="ECO:0000313" key="1">
    <source>
        <dbReference type="EMBL" id="KAG5599550.1"/>
    </source>
</evidence>
<protein>
    <submittedName>
        <fullName evidence="1">Uncharacterized protein</fullName>
    </submittedName>
</protein>
<keyword evidence="2" id="KW-1185">Reference proteome</keyword>
<dbReference type="AlphaFoldDB" id="A0A9J5YKR7"/>
<proteinExistence type="predicted"/>
<dbReference type="EMBL" id="JACXVP010000006">
    <property type="protein sequence ID" value="KAG5599550.1"/>
    <property type="molecule type" value="Genomic_DNA"/>
</dbReference>
<organism evidence="1 2">
    <name type="scientific">Solanum commersonii</name>
    <name type="common">Commerson's wild potato</name>
    <name type="synonym">Commerson's nightshade</name>
    <dbReference type="NCBI Taxonomy" id="4109"/>
    <lineage>
        <taxon>Eukaryota</taxon>
        <taxon>Viridiplantae</taxon>
        <taxon>Streptophyta</taxon>
        <taxon>Embryophyta</taxon>
        <taxon>Tracheophyta</taxon>
        <taxon>Spermatophyta</taxon>
        <taxon>Magnoliopsida</taxon>
        <taxon>eudicotyledons</taxon>
        <taxon>Gunneridae</taxon>
        <taxon>Pentapetalae</taxon>
        <taxon>asterids</taxon>
        <taxon>lamiids</taxon>
        <taxon>Solanales</taxon>
        <taxon>Solanaceae</taxon>
        <taxon>Solanoideae</taxon>
        <taxon>Solaneae</taxon>
        <taxon>Solanum</taxon>
    </lineage>
</organism>
<sequence length="36" mass="4231">MVGKLDMRRQMAQYLLTGELRVLKSAALWLENYCKT</sequence>